<keyword evidence="2" id="KW-1185">Reference proteome</keyword>
<dbReference type="AlphaFoldDB" id="A0A0T5VKW8"/>
<protein>
    <submittedName>
        <fullName evidence="1">Uncharacterized protein</fullName>
    </submittedName>
</protein>
<name>A0A0T5VKW8_9SPHI</name>
<evidence type="ECO:0000313" key="2">
    <source>
        <dbReference type="Proteomes" id="UP000051950"/>
    </source>
</evidence>
<reference evidence="1 2" key="1">
    <citation type="submission" date="2015-11" db="EMBL/GenBank/DDBJ databases">
        <title>Sequence of Pedobacter ginsenosidimutans.</title>
        <authorList>
            <person name="Carson E."/>
            <person name="Keyser V."/>
            <person name="Newman J."/>
            <person name="Miller J."/>
        </authorList>
    </citation>
    <scope>NUCLEOTIDE SEQUENCE [LARGE SCALE GENOMIC DNA]</scope>
    <source>
        <strain evidence="1 2">KACC 14530</strain>
    </source>
</reference>
<dbReference type="EMBL" id="LMZQ01000017">
    <property type="protein sequence ID" value="KRT14491.1"/>
    <property type="molecule type" value="Genomic_DNA"/>
</dbReference>
<proteinExistence type="predicted"/>
<dbReference type="Proteomes" id="UP000051950">
    <property type="component" value="Unassembled WGS sequence"/>
</dbReference>
<gene>
    <name evidence="1" type="ORF">ASU31_18875</name>
</gene>
<evidence type="ECO:0000313" key="1">
    <source>
        <dbReference type="EMBL" id="KRT14491.1"/>
    </source>
</evidence>
<sequence>MQTAAEFFGKANQHFLIDQKPFRFIWQNIPAVTDEPDRTFYTNVRGQSSKKIATWLYAAPHGIEHGFKMGKILCKMQYCAGNHQVEGFIFVRNVFYRGNCKMLFGFSDTLSRSQFPYGCYRRWVQIYTVHIKPLAHKVADVPTLATTRIQDCIAVRISAF</sequence>
<comment type="caution">
    <text evidence="1">The sequence shown here is derived from an EMBL/GenBank/DDBJ whole genome shotgun (WGS) entry which is preliminary data.</text>
</comment>
<organism evidence="1 2">
    <name type="scientific">Pedobacter ginsenosidimutans</name>
    <dbReference type="NCBI Taxonomy" id="687842"/>
    <lineage>
        <taxon>Bacteria</taxon>
        <taxon>Pseudomonadati</taxon>
        <taxon>Bacteroidota</taxon>
        <taxon>Sphingobacteriia</taxon>
        <taxon>Sphingobacteriales</taxon>
        <taxon>Sphingobacteriaceae</taxon>
        <taxon>Pedobacter</taxon>
    </lineage>
</organism>
<accession>A0A0T5VKW8</accession>